<dbReference type="RefSeq" id="WP_261657085.1">
    <property type="nucleotide sequence ID" value="NZ_QVOV01000008.1"/>
</dbReference>
<feature type="domain" description="YopX protein" evidence="1">
    <location>
        <begin position="5"/>
        <end position="118"/>
    </location>
</feature>
<evidence type="ECO:0000313" key="2">
    <source>
        <dbReference type="EMBL" id="MCT8389562.1"/>
    </source>
</evidence>
<dbReference type="InterPro" id="IPR023385">
    <property type="entry name" value="YopX-like_C"/>
</dbReference>
<dbReference type="InterPro" id="IPR010024">
    <property type="entry name" value="CHP16711"/>
</dbReference>
<protein>
    <recommendedName>
        <fullName evidence="1">YopX protein domain-containing protein</fullName>
    </recommendedName>
</protein>
<sequence>MREIKFRAWIKSTKQFEKIDAIGQVTPRAFPVYTKKNKYWFPMQGILEQCTGLKDKNGVEIYEGDIVKVVSQYWGQLGNKYEVTFESGSFLVPTTTLYDIKKSLIVIGNIHENPELLEEK</sequence>
<dbReference type="Gene3D" id="2.30.30.290">
    <property type="entry name" value="YopX-like domains"/>
    <property type="match status" value="1"/>
</dbReference>
<dbReference type="SUPFAM" id="SSF159006">
    <property type="entry name" value="YopX-like"/>
    <property type="match status" value="1"/>
</dbReference>
<organism evidence="2 3">
    <name type="scientific">Leuconostoc holzapfelii</name>
    <dbReference type="NCBI Taxonomy" id="434464"/>
    <lineage>
        <taxon>Bacteria</taxon>
        <taxon>Bacillati</taxon>
        <taxon>Bacillota</taxon>
        <taxon>Bacilli</taxon>
        <taxon>Lactobacillales</taxon>
        <taxon>Lactobacillaceae</taxon>
        <taxon>Leuconostoc</taxon>
    </lineage>
</organism>
<accession>A0ABT2NW28</accession>
<dbReference type="Proteomes" id="UP001525857">
    <property type="component" value="Unassembled WGS sequence"/>
</dbReference>
<name>A0ABT2NW28_9LACO</name>
<dbReference type="NCBIfam" id="TIGR01671">
    <property type="entry name" value="phage_TIGR01671"/>
    <property type="match status" value="1"/>
</dbReference>
<dbReference type="InterPro" id="IPR019096">
    <property type="entry name" value="YopX_protein"/>
</dbReference>
<evidence type="ECO:0000313" key="3">
    <source>
        <dbReference type="Proteomes" id="UP001525857"/>
    </source>
</evidence>
<gene>
    <name evidence="2" type="ORF">D0501_05680</name>
</gene>
<dbReference type="Pfam" id="PF09643">
    <property type="entry name" value="YopX"/>
    <property type="match status" value="1"/>
</dbReference>
<keyword evidence="3" id="KW-1185">Reference proteome</keyword>
<comment type="caution">
    <text evidence="2">The sequence shown here is derived from an EMBL/GenBank/DDBJ whole genome shotgun (WGS) entry which is preliminary data.</text>
</comment>
<evidence type="ECO:0000259" key="1">
    <source>
        <dbReference type="Pfam" id="PF09643"/>
    </source>
</evidence>
<proteinExistence type="predicted"/>
<dbReference type="EMBL" id="QVOV01000008">
    <property type="protein sequence ID" value="MCT8389562.1"/>
    <property type="molecule type" value="Genomic_DNA"/>
</dbReference>
<reference evidence="2 3" key="1">
    <citation type="submission" date="2018-08" db="EMBL/GenBank/DDBJ databases">
        <title>Draft genome sequences of Leuconostoc spp. and Weissella spp. with biocontrol potential.</title>
        <authorList>
            <person name="Lo R."/>
            <person name="Ho V.T.T."/>
            <person name="Turner M.S."/>
        </authorList>
    </citation>
    <scope>NUCLEOTIDE SEQUENCE [LARGE SCALE GENOMIC DNA]</scope>
    <source>
        <strain evidence="2 3">733</strain>
    </source>
</reference>